<dbReference type="GO" id="GO:0003700">
    <property type="term" value="F:DNA-binding transcription factor activity"/>
    <property type="evidence" value="ECO:0007669"/>
    <property type="project" value="TreeGrafter"/>
</dbReference>
<protein>
    <submittedName>
        <fullName evidence="2">CRP-like cAMP-binding protein</fullName>
    </submittedName>
</protein>
<dbReference type="Proteomes" id="UP000578697">
    <property type="component" value="Unassembled WGS sequence"/>
</dbReference>
<dbReference type="SUPFAM" id="SSF51206">
    <property type="entry name" value="cAMP-binding domain-like"/>
    <property type="match status" value="2"/>
</dbReference>
<dbReference type="InterPro" id="IPR050397">
    <property type="entry name" value="Env_Response_Regulators"/>
</dbReference>
<evidence type="ECO:0000259" key="1">
    <source>
        <dbReference type="PROSITE" id="PS50042"/>
    </source>
</evidence>
<dbReference type="PANTHER" id="PTHR24567">
    <property type="entry name" value="CRP FAMILY TRANSCRIPTIONAL REGULATORY PROTEIN"/>
    <property type="match status" value="1"/>
</dbReference>
<evidence type="ECO:0000313" key="3">
    <source>
        <dbReference type="Proteomes" id="UP000578697"/>
    </source>
</evidence>
<proteinExistence type="predicted"/>
<dbReference type="PANTHER" id="PTHR24567:SF74">
    <property type="entry name" value="HTH-TYPE TRANSCRIPTIONAL REGULATOR ARCR"/>
    <property type="match status" value="1"/>
</dbReference>
<dbReference type="GO" id="GO:0005829">
    <property type="term" value="C:cytosol"/>
    <property type="evidence" value="ECO:0007669"/>
    <property type="project" value="TreeGrafter"/>
</dbReference>
<name>A0A840SI97_9SPIR</name>
<dbReference type="InterPro" id="IPR000595">
    <property type="entry name" value="cNMP-bd_dom"/>
</dbReference>
<evidence type="ECO:0000313" key="2">
    <source>
        <dbReference type="EMBL" id="MBB5219626.1"/>
    </source>
</evidence>
<dbReference type="CDD" id="cd00038">
    <property type="entry name" value="CAP_ED"/>
    <property type="match status" value="2"/>
</dbReference>
<comment type="caution">
    <text evidence="2">The sequence shown here is derived from an EMBL/GenBank/DDBJ whole genome shotgun (WGS) entry which is preliminary data.</text>
</comment>
<reference evidence="2 3" key="1">
    <citation type="submission" date="2020-08" db="EMBL/GenBank/DDBJ databases">
        <title>Genomic Encyclopedia of Type Strains, Phase IV (KMG-IV): sequencing the most valuable type-strain genomes for metagenomic binning, comparative biology and taxonomic classification.</title>
        <authorList>
            <person name="Goeker M."/>
        </authorList>
    </citation>
    <scope>NUCLEOTIDE SEQUENCE [LARGE SCALE GENOMIC DNA]</scope>
    <source>
        <strain evidence="2 3">DSM 103679</strain>
    </source>
</reference>
<sequence length="419" mass="47437">MPKAVSYAQGAIIFFSGDRDDHIYIVQSGLILNQEVDIETGQQITEKLKPGEFFGVKSTLARMPHMVTAYAATDSVVIVMSLQEFEKLFANKRDVTEKMLRVFSKTLREIHHKMQSILHNDAVAIPQDVGMMMVAKAFYDDDEFFSCASVLTRLLEKMPDAGNKEAAEKLLADAKVKAEQDAHNKQTAVSSVDTSDDASLKQFSAPIFQRFTKEFKKGEVIVTEFEPGETFYLIKSGDVQIVKCITGQNKNLDILHKGEFFGEMAILDKSPRTATCVAHTDVSLLEFNKENFASLVLGNPHLVMNLLKLFCKRIYDQQRSIKIILIKEINVRICDVFLMYDERIVSPESELMNQRRTFNITVNDIAHWAGISVATAKEELNKLAAKDKIQLFDGYINIMNIRDMKRVVDSYYSNLSQKS</sequence>
<accession>A0A840SI97</accession>
<dbReference type="InterPro" id="IPR014710">
    <property type="entry name" value="RmlC-like_jellyroll"/>
</dbReference>
<dbReference type="Gene3D" id="2.60.120.10">
    <property type="entry name" value="Jelly Rolls"/>
    <property type="match status" value="2"/>
</dbReference>
<feature type="domain" description="Cyclic nucleotide-binding" evidence="1">
    <location>
        <begin position="213"/>
        <end position="313"/>
    </location>
</feature>
<dbReference type="SUPFAM" id="SSF46785">
    <property type="entry name" value="Winged helix' DNA-binding domain"/>
    <property type="match status" value="1"/>
</dbReference>
<dbReference type="RefSeq" id="WP_184653047.1">
    <property type="nucleotide sequence ID" value="NZ_JACHFR010000003.1"/>
</dbReference>
<dbReference type="SMART" id="SM00100">
    <property type="entry name" value="cNMP"/>
    <property type="match status" value="2"/>
</dbReference>
<gene>
    <name evidence="2" type="ORF">HNP77_002008</name>
</gene>
<dbReference type="PROSITE" id="PS50042">
    <property type="entry name" value="CNMP_BINDING_3"/>
    <property type="match status" value="2"/>
</dbReference>
<feature type="domain" description="Cyclic nucleotide-binding" evidence="1">
    <location>
        <begin position="1"/>
        <end position="106"/>
    </location>
</feature>
<dbReference type="PRINTS" id="PR00103">
    <property type="entry name" value="CAMPKINASE"/>
</dbReference>
<dbReference type="AlphaFoldDB" id="A0A840SI97"/>
<dbReference type="InterPro" id="IPR036390">
    <property type="entry name" value="WH_DNA-bd_sf"/>
</dbReference>
<dbReference type="InterPro" id="IPR018490">
    <property type="entry name" value="cNMP-bd_dom_sf"/>
</dbReference>
<dbReference type="Pfam" id="PF00027">
    <property type="entry name" value="cNMP_binding"/>
    <property type="match status" value="2"/>
</dbReference>
<dbReference type="EMBL" id="JACHFR010000003">
    <property type="protein sequence ID" value="MBB5219626.1"/>
    <property type="molecule type" value="Genomic_DNA"/>
</dbReference>
<keyword evidence="3" id="KW-1185">Reference proteome</keyword>
<organism evidence="2 3">
    <name type="scientific">Treponema rectale</name>
    <dbReference type="NCBI Taxonomy" id="744512"/>
    <lineage>
        <taxon>Bacteria</taxon>
        <taxon>Pseudomonadati</taxon>
        <taxon>Spirochaetota</taxon>
        <taxon>Spirochaetia</taxon>
        <taxon>Spirochaetales</taxon>
        <taxon>Treponemataceae</taxon>
        <taxon>Treponema</taxon>
    </lineage>
</organism>